<sequence>MKLIESLKFVGKYNKKTTRNDKSYLVPVTGYDYTPSIIKSGKRYGTVVSVVNKFGMNRNKQYGWFVDLIPQISVPSVKAYLFVASKPMSKKEQQKIFNKKVSGTIKTLDSHNDPKGASSGEIELRVLHANDLEMYTKKDTKEELGIDFQILMLLVSDNPDDVAEQLRVLKRNYADDMAGIDLMSVAGDQKTLFKRLLKAPRKSVYDYCTMSSDFAGFDHSVRKGLDDENGVSVGELTVSLSNGNALMDLDGSFSKRILVSASSDSFIYQYDRKLSASSMWGQKIANHTMMNGHRVFHMVMNSFRYYSNEGKNNEDFTFSCLPEMESVMKRVDLSRGGLNPIEMFGDKKNAIEIYNTHKRKIAQIFYYITQRQLSRNSLLMLEDLLNQFYYSNKLWDDKVNDNPLRARIIGVEKPETVPTSGDFLTWLKENLEKIRLSGTETEINNAKDLYLTLKNALDSYPHLFNTTTNLPLRIDKDVLQYYYDLSGLRGNPEIMEAQFLNTFDYITQLAQEGDVIMLHGVNKLTIETLDIVKNRIEVLMDAGIRMAYLFDEMSTGNPIKGKEDELIYYSDMFNTKDILFKNFESQFDYTILGTMTRDEFEKYQRLIRQKLPKDLADIITAADQPLQYQIRRPSDLTSNYILADFIV</sequence>
<reference evidence="1" key="1">
    <citation type="submission" date="2024-06" db="EMBL/GenBank/DDBJ databases">
        <title>Prevalence and characterization of methicillin-resistant Macrococcus spp. in food producing animals and meat in Switzerland in 2019.</title>
        <authorList>
            <person name="Keller J.E."/>
            <person name="Schwendener S."/>
            <person name="Neuenschwander J."/>
            <person name="Overesch G."/>
            <person name="Perreten V."/>
        </authorList>
    </citation>
    <scope>NUCLEOTIDE SEQUENCE</scope>
    <source>
        <strain evidence="1">19Msa1099</strain>
        <plasmid evidence="1">p19Msa1047_11</plasmid>
    </source>
</reference>
<geneLocation type="plasmid" evidence="1">
    <name>p19Msa1047_11</name>
</geneLocation>
<dbReference type="EMBL" id="CP079956">
    <property type="protein sequence ID" value="QYA34068.1"/>
    <property type="molecule type" value="Genomic_DNA"/>
</dbReference>
<evidence type="ECO:0000313" key="1">
    <source>
        <dbReference type="EMBL" id="QYA34068.1"/>
    </source>
</evidence>
<accession>A0AAT9P9M3</accession>
<keyword evidence="1" id="KW-0614">Plasmid</keyword>
<proteinExistence type="predicted"/>
<gene>
    <name evidence="1" type="ORF">KYI10_11765</name>
</gene>
<dbReference type="AlphaFoldDB" id="A0AAT9P9M3"/>
<name>A0AAT9P9M3_9STAP</name>
<protein>
    <submittedName>
        <fullName evidence="1">Uncharacterized protein</fullName>
    </submittedName>
</protein>
<organism evidence="1">
    <name type="scientific">Macrococcus psychrotolerans</name>
    <dbReference type="NCBI Taxonomy" id="3039389"/>
    <lineage>
        <taxon>Bacteria</taxon>
        <taxon>Bacillati</taxon>
        <taxon>Bacillota</taxon>
        <taxon>Bacilli</taxon>
        <taxon>Bacillales</taxon>
        <taxon>Staphylococcaceae</taxon>
        <taxon>Macrococcus</taxon>
    </lineage>
</organism>